<sequence>MAICFKSKLHNVKDIPQDSRSPIEKYGKGVTKAEDLTAVNTDDFSYADTDNGLETDVSFRSKCFRKYGDKWKQKNRFATKPRDTLSALAIGLVGLSSVMFGAALPPFYNSRFGSYVVALEEEAVEEPSLREALRTLNASGMQKDIENIIEVINDNLAYINTPHNMNEIIQDTEKLLEEPVSDVTRHVHKDSPIGVYIRRCLAAYRMSSLLETTDIFAAFQAYVNGTSDDKIMHRLGSNELKPKLASFKQDDNVLDRIDGWITDDITVNFLDNQIRQIRDIGKSDCLPELLDKYLNFLQLYAPDIKKIDHVRALNLAQVKEYESASITFHKAVDTSLLSHENEHDQYSMLNLGILETRFGHFTEAIQSFSAALIIAQKKVDQHCLNEVQSWLRYVSSTDTYTGSSPPVNIKSEDIEEISRVIYHQSFYDLIWIRDALLHGRASNECFERLFQTIIRGGKSNVKGLSTFQNLVASQLWRHYGYGLLADNYLNAALDTEEEMIDNVEKKYIYAAEIFIAKGDYEKAQSMLNTFQTQYPSQSTMMIEWKQVQYRLDKYISQPIGPNTYRFVQEAMMPDYHPQNTSKYYDIKQNYAMEFYRCGDLEKSRVLLEQTLVGLKKEKLPLHIAINLMARAQLNMDIQCYSEAILLLKEVLRICKESNDAQNYYAAAIQLGHILVQQTPNDKREALFISQRLLPKVKSLESIELTTKCLALYEKSL</sequence>
<evidence type="ECO:0000256" key="7">
    <source>
        <dbReference type="ARBA" id="ARBA00031069"/>
    </source>
</evidence>
<dbReference type="Proteomes" id="UP000077315">
    <property type="component" value="Unassembled WGS sequence"/>
</dbReference>
<dbReference type="GO" id="GO:0031145">
    <property type="term" value="P:anaphase-promoting complex-dependent catabolic process"/>
    <property type="evidence" value="ECO:0007669"/>
    <property type="project" value="TreeGrafter"/>
</dbReference>
<protein>
    <recommendedName>
        <fullName evidence="2">Anaphase-promoting complex subunit 5</fullName>
    </recommendedName>
    <alternativeName>
        <fullName evidence="7">Cyclosome subunit 5</fullName>
    </alternativeName>
</protein>
<dbReference type="InterPro" id="IPR026000">
    <property type="entry name" value="Apc5_dom"/>
</dbReference>
<keyword evidence="9" id="KW-0812">Transmembrane</keyword>
<evidence type="ECO:0000256" key="6">
    <source>
        <dbReference type="ARBA" id="ARBA00023306"/>
    </source>
</evidence>
<feature type="transmembrane region" description="Helical" evidence="9">
    <location>
        <begin position="84"/>
        <end position="104"/>
    </location>
</feature>
<dbReference type="InterPro" id="IPR011990">
    <property type="entry name" value="TPR-like_helical_dom_sf"/>
</dbReference>
<evidence type="ECO:0000256" key="4">
    <source>
        <dbReference type="ARBA" id="ARBA00022776"/>
    </source>
</evidence>
<keyword evidence="5" id="KW-0833">Ubl conjugation pathway</keyword>
<dbReference type="RefSeq" id="XP_018288151.1">
    <property type="nucleotide sequence ID" value="XM_018436615.1"/>
</dbReference>
<evidence type="ECO:0000313" key="11">
    <source>
        <dbReference type="EMBL" id="OAD70111.1"/>
    </source>
</evidence>
<keyword evidence="12" id="KW-1185">Reference proteome</keyword>
<gene>
    <name evidence="11" type="ORF">PHYBLDRAFT_171498</name>
</gene>
<evidence type="ECO:0000256" key="9">
    <source>
        <dbReference type="SAM" id="Phobius"/>
    </source>
</evidence>
<organism evidence="11 12">
    <name type="scientific">Phycomyces blakesleeanus (strain ATCC 8743b / DSM 1359 / FGSC 10004 / NBRC 33097 / NRRL 1555)</name>
    <dbReference type="NCBI Taxonomy" id="763407"/>
    <lineage>
        <taxon>Eukaryota</taxon>
        <taxon>Fungi</taxon>
        <taxon>Fungi incertae sedis</taxon>
        <taxon>Mucoromycota</taxon>
        <taxon>Mucoromycotina</taxon>
        <taxon>Mucoromycetes</taxon>
        <taxon>Mucorales</taxon>
        <taxon>Phycomycetaceae</taxon>
        <taxon>Phycomyces</taxon>
    </lineage>
</organism>
<evidence type="ECO:0000256" key="1">
    <source>
        <dbReference type="ARBA" id="ARBA00007450"/>
    </source>
</evidence>
<dbReference type="Pfam" id="PF12862">
    <property type="entry name" value="ANAPC5"/>
    <property type="match status" value="2"/>
</dbReference>
<evidence type="ECO:0000256" key="5">
    <source>
        <dbReference type="ARBA" id="ARBA00022786"/>
    </source>
</evidence>
<dbReference type="AlphaFoldDB" id="A0A162ZZV2"/>
<dbReference type="GeneID" id="28997521"/>
<comment type="function">
    <text evidence="8">Component of the anaphase promoting complex/cyclosome (APC/C), a cell cycle-regulated E3 ubiquitin ligase that controls progression through mitosis and the G1 phase of the cell cycle. The APC/C complex acts by mediating ubiquitination and subsequent degradation of target proteins: it mainly mediates the formation of 'Lys-11'-linked polyubiquitin chains and, to a lower extent, the formation of 'Lys-48'- and 'Lys-63'-linked polyubiquitin chains. The APC/C complex catalyzes assembly of branched 'Lys-11'-/'Lys-48'-linked branched ubiquitin chains on target proteins.</text>
</comment>
<dbReference type="SUPFAM" id="SSF48452">
    <property type="entry name" value="TPR-like"/>
    <property type="match status" value="2"/>
</dbReference>
<evidence type="ECO:0000256" key="8">
    <source>
        <dbReference type="ARBA" id="ARBA00045696"/>
    </source>
</evidence>
<keyword evidence="4" id="KW-0498">Mitosis</keyword>
<feature type="domain" description="Anaphase-promoting complex subunit 5" evidence="10">
    <location>
        <begin position="310"/>
        <end position="392"/>
    </location>
</feature>
<name>A0A162ZZV2_PHYB8</name>
<dbReference type="GO" id="GO:0070979">
    <property type="term" value="P:protein K11-linked ubiquitination"/>
    <property type="evidence" value="ECO:0007669"/>
    <property type="project" value="TreeGrafter"/>
</dbReference>
<dbReference type="STRING" id="763407.A0A162ZZV2"/>
<dbReference type="VEuPathDB" id="FungiDB:PHYBLDRAFT_171498"/>
<dbReference type="UniPathway" id="UPA00143"/>
<dbReference type="PANTHER" id="PTHR12830">
    <property type="entry name" value="ANAPHASE-PROMOTING COMPLEX SUBUNIT 5"/>
    <property type="match status" value="1"/>
</dbReference>
<comment type="similarity">
    <text evidence="1">Belongs to the APC5 family.</text>
</comment>
<dbReference type="GO" id="GO:0045842">
    <property type="term" value="P:positive regulation of mitotic metaphase/anaphase transition"/>
    <property type="evidence" value="ECO:0007669"/>
    <property type="project" value="TreeGrafter"/>
</dbReference>
<proteinExistence type="inferred from homology"/>
<keyword evidence="6" id="KW-0131">Cell cycle</keyword>
<evidence type="ECO:0000256" key="3">
    <source>
        <dbReference type="ARBA" id="ARBA00022618"/>
    </source>
</evidence>
<evidence type="ECO:0000259" key="10">
    <source>
        <dbReference type="Pfam" id="PF12862"/>
    </source>
</evidence>
<feature type="domain" description="Anaphase-promoting complex subunit 5" evidence="10">
    <location>
        <begin position="617"/>
        <end position="662"/>
    </location>
</feature>
<dbReference type="EMBL" id="KV440989">
    <property type="protein sequence ID" value="OAD70111.1"/>
    <property type="molecule type" value="Genomic_DNA"/>
</dbReference>
<dbReference type="GO" id="GO:0051301">
    <property type="term" value="P:cell division"/>
    <property type="evidence" value="ECO:0007669"/>
    <property type="project" value="UniProtKB-KW"/>
</dbReference>
<evidence type="ECO:0000256" key="2">
    <source>
        <dbReference type="ARBA" id="ARBA00016066"/>
    </source>
</evidence>
<accession>A0A162ZZV2</accession>
<keyword evidence="3" id="KW-0132">Cell division</keyword>
<dbReference type="GO" id="GO:0005680">
    <property type="term" value="C:anaphase-promoting complex"/>
    <property type="evidence" value="ECO:0007669"/>
    <property type="project" value="InterPro"/>
</dbReference>
<keyword evidence="9" id="KW-0472">Membrane</keyword>
<dbReference type="InterPro" id="IPR037679">
    <property type="entry name" value="Apc5"/>
</dbReference>
<reference evidence="12" key="1">
    <citation type="submission" date="2015-06" db="EMBL/GenBank/DDBJ databases">
        <title>Expansion of signal transduction pathways in fungi by whole-genome duplication.</title>
        <authorList>
            <consortium name="DOE Joint Genome Institute"/>
            <person name="Corrochano L.M."/>
            <person name="Kuo A."/>
            <person name="Marcet-Houben M."/>
            <person name="Polaino S."/>
            <person name="Salamov A."/>
            <person name="Villalobos J.M."/>
            <person name="Alvarez M.I."/>
            <person name="Avalos J."/>
            <person name="Benito E.P."/>
            <person name="Benoit I."/>
            <person name="Burger G."/>
            <person name="Camino L.P."/>
            <person name="Canovas D."/>
            <person name="Cerda-Olmedo E."/>
            <person name="Cheng J.-F."/>
            <person name="Dominguez A."/>
            <person name="Elias M."/>
            <person name="Eslava A.P."/>
            <person name="Glaser F."/>
            <person name="Grimwood J."/>
            <person name="Gutierrez G."/>
            <person name="Heitman J."/>
            <person name="Henrissat B."/>
            <person name="Iturriaga E.A."/>
            <person name="Lang B.F."/>
            <person name="Lavin J.L."/>
            <person name="Lee S."/>
            <person name="Li W."/>
            <person name="Lindquist E."/>
            <person name="Lopez-Garcia S."/>
            <person name="Luque E.M."/>
            <person name="Marcos A.T."/>
            <person name="Martin J."/>
            <person name="McCluskey K."/>
            <person name="Medina H.R."/>
            <person name="Miralles-Duran A."/>
            <person name="Miyazaki A."/>
            <person name="Munoz-Torres E."/>
            <person name="Oguiza J.A."/>
            <person name="Ohm R."/>
            <person name="Olmedo M."/>
            <person name="Orejas M."/>
            <person name="Ortiz-Castellanos L."/>
            <person name="Pisabarro A.G."/>
            <person name="Rodriguez-Romero J."/>
            <person name="Ruiz-Herrera J."/>
            <person name="Ruiz-Vazquez R."/>
            <person name="Sanz C."/>
            <person name="Schackwitz W."/>
            <person name="Schmutz J."/>
            <person name="Shahriari M."/>
            <person name="Shelest E."/>
            <person name="Silva-Franco F."/>
            <person name="Soanes D."/>
            <person name="Syed K."/>
            <person name="Tagua V.G."/>
            <person name="Talbot N.J."/>
            <person name="Thon M."/>
            <person name="De vries R.P."/>
            <person name="Wiebenga A."/>
            <person name="Yadav J.S."/>
            <person name="Braun E.L."/>
            <person name="Baker S."/>
            <person name="Garre V."/>
            <person name="Horwitz B."/>
            <person name="Torres-Martinez S."/>
            <person name="Idnurm A."/>
            <person name="Herrera-Estrella A."/>
            <person name="Gabaldon T."/>
            <person name="Grigoriev I.V."/>
        </authorList>
    </citation>
    <scope>NUCLEOTIDE SEQUENCE [LARGE SCALE GENOMIC DNA]</scope>
    <source>
        <strain evidence="12">NRRL 1555(-)</strain>
    </source>
</reference>
<dbReference type="PANTHER" id="PTHR12830:SF9">
    <property type="entry name" value="ANAPHASE-PROMOTING COMPLEX SUBUNIT 5"/>
    <property type="match status" value="1"/>
</dbReference>
<keyword evidence="9" id="KW-1133">Transmembrane helix</keyword>
<dbReference type="FunCoup" id="A0A162ZZV2">
    <property type="interactions" value="224"/>
</dbReference>
<dbReference type="InParanoid" id="A0A162ZZV2"/>
<evidence type="ECO:0000313" key="12">
    <source>
        <dbReference type="Proteomes" id="UP000077315"/>
    </source>
</evidence>
<dbReference type="OrthoDB" id="2504561at2759"/>
<dbReference type="Gene3D" id="1.25.40.10">
    <property type="entry name" value="Tetratricopeptide repeat domain"/>
    <property type="match status" value="2"/>
</dbReference>